<protein>
    <submittedName>
        <fullName evidence="1">Uncharacterized protein</fullName>
    </submittedName>
</protein>
<evidence type="ECO:0000313" key="2">
    <source>
        <dbReference type="Proteomes" id="UP001500655"/>
    </source>
</evidence>
<dbReference type="RefSeq" id="WP_030901129.1">
    <property type="nucleotide sequence ID" value="NZ_BAAALS010000123.1"/>
</dbReference>
<name>A0ABP4XJB5_9ACTN</name>
<reference evidence="2" key="1">
    <citation type="journal article" date="2019" name="Int. J. Syst. Evol. Microbiol.">
        <title>The Global Catalogue of Microorganisms (GCM) 10K type strain sequencing project: providing services to taxonomists for standard genome sequencing and annotation.</title>
        <authorList>
            <consortium name="The Broad Institute Genomics Platform"/>
            <consortium name="The Broad Institute Genome Sequencing Center for Infectious Disease"/>
            <person name="Wu L."/>
            <person name="Ma J."/>
        </authorList>
    </citation>
    <scope>NUCLEOTIDE SEQUENCE [LARGE SCALE GENOMIC DNA]</scope>
    <source>
        <strain evidence="2">JCM 13249</strain>
    </source>
</reference>
<accession>A0ABP4XJB5</accession>
<evidence type="ECO:0000313" key="1">
    <source>
        <dbReference type="EMBL" id="GAA1781126.1"/>
    </source>
</evidence>
<comment type="caution">
    <text evidence="1">The sequence shown here is derived from an EMBL/GenBank/DDBJ whole genome shotgun (WGS) entry which is preliminary data.</text>
</comment>
<proteinExistence type="predicted"/>
<dbReference type="EMBL" id="BAAALS010000123">
    <property type="protein sequence ID" value="GAA1781126.1"/>
    <property type="molecule type" value="Genomic_DNA"/>
</dbReference>
<sequence>MTNTTTHQPTTVYAGPVDCIERECEEFWDDEGEDRPGVNLCSHIAAEQICAACSEPPKEEGGYWQRTVAWPCKHVAPEPEGCHAWQLTPSSHSFIDNTIDKLGVFTKDYWQEVDGKLAVVGLRIGQRPGHVIAFYGDWIIRHPDGGFTIHKGPAEVTA</sequence>
<organism evidence="1 2">
    <name type="scientific">Luedemannella helvata</name>
    <dbReference type="NCBI Taxonomy" id="349315"/>
    <lineage>
        <taxon>Bacteria</taxon>
        <taxon>Bacillati</taxon>
        <taxon>Actinomycetota</taxon>
        <taxon>Actinomycetes</taxon>
        <taxon>Micromonosporales</taxon>
        <taxon>Micromonosporaceae</taxon>
        <taxon>Luedemannella</taxon>
    </lineage>
</organism>
<dbReference type="Proteomes" id="UP001500655">
    <property type="component" value="Unassembled WGS sequence"/>
</dbReference>
<keyword evidence="2" id="KW-1185">Reference proteome</keyword>
<gene>
    <name evidence="1" type="ORF">GCM10009681_57710</name>
</gene>